<keyword evidence="2 4" id="KW-0479">Metal-binding</keyword>
<dbReference type="Gene3D" id="1.10.760.10">
    <property type="entry name" value="Cytochrome c-like domain"/>
    <property type="match status" value="1"/>
</dbReference>
<dbReference type="GO" id="GO:0009055">
    <property type="term" value="F:electron transfer activity"/>
    <property type="evidence" value="ECO:0007669"/>
    <property type="project" value="InterPro"/>
</dbReference>
<keyword evidence="1 4" id="KW-0349">Heme</keyword>
<evidence type="ECO:0000313" key="6">
    <source>
        <dbReference type="EMBL" id="HDX33001.1"/>
    </source>
</evidence>
<comment type="caution">
    <text evidence="6">The sequence shown here is derived from an EMBL/GenBank/DDBJ whole genome shotgun (WGS) entry which is preliminary data.</text>
</comment>
<sequence length="189" mass="19800">MPGEVCMKPERARRRSGFVISLLMVIVVAAACAPDATQLIISPQLGEQLAAREAGNVVVVASPTPLPRLADLTPEEVVAGLPEDFAAALANANPANGEQVALVRGCIGCHALDPNVAMTGPTWHNIGDTAVGRVRGESPALYLYQSIVNPNAYVVPNYPANVMPANYGELLSTEELADLVAYLLSLSGQ</sequence>
<protein>
    <submittedName>
        <fullName evidence="6">C-type cytochrome</fullName>
    </submittedName>
</protein>
<feature type="domain" description="Cytochrome c" evidence="5">
    <location>
        <begin position="92"/>
        <end position="187"/>
    </location>
</feature>
<proteinExistence type="predicted"/>
<evidence type="ECO:0000256" key="3">
    <source>
        <dbReference type="ARBA" id="ARBA00023004"/>
    </source>
</evidence>
<dbReference type="PROSITE" id="PS51007">
    <property type="entry name" value="CYTC"/>
    <property type="match status" value="1"/>
</dbReference>
<evidence type="ECO:0000256" key="1">
    <source>
        <dbReference type="ARBA" id="ARBA00022617"/>
    </source>
</evidence>
<accession>A0A7C1JJH2</accession>
<dbReference type="AlphaFoldDB" id="A0A7C1JJH2"/>
<evidence type="ECO:0000256" key="2">
    <source>
        <dbReference type="ARBA" id="ARBA00022723"/>
    </source>
</evidence>
<name>A0A7C1JJH2_9CHLR</name>
<dbReference type="SUPFAM" id="SSF46626">
    <property type="entry name" value="Cytochrome c"/>
    <property type="match status" value="1"/>
</dbReference>
<reference evidence="6" key="1">
    <citation type="journal article" date="2020" name="mSystems">
        <title>Genome- and Community-Level Interaction Insights into Carbon Utilization and Element Cycling Functions of Hydrothermarchaeota in Hydrothermal Sediment.</title>
        <authorList>
            <person name="Zhou Z."/>
            <person name="Liu Y."/>
            <person name="Xu W."/>
            <person name="Pan J."/>
            <person name="Luo Z.H."/>
            <person name="Li M."/>
        </authorList>
    </citation>
    <scope>NUCLEOTIDE SEQUENCE [LARGE SCALE GENOMIC DNA]</scope>
    <source>
        <strain evidence="6">SpSt-289</strain>
    </source>
</reference>
<gene>
    <name evidence="6" type="ORF">ENQ20_16175</name>
</gene>
<keyword evidence="3 4" id="KW-0408">Iron</keyword>
<dbReference type="GO" id="GO:0046872">
    <property type="term" value="F:metal ion binding"/>
    <property type="evidence" value="ECO:0007669"/>
    <property type="project" value="UniProtKB-KW"/>
</dbReference>
<dbReference type="InterPro" id="IPR036909">
    <property type="entry name" value="Cyt_c-like_dom_sf"/>
</dbReference>
<dbReference type="GO" id="GO:0020037">
    <property type="term" value="F:heme binding"/>
    <property type="evidence" value="ECO:0007669"/>
    <property type="project" value="InterPro"/>
</dbReference>
<organism evidence="6">
    <name type="scientific">Caldilinea aerophila</name>
    <dbReference type="NCBI Taxonomy" id="133453"/>
    <lineage>
        <taxon>Bacteria</taxon>
        <taxon>Bacillati</taxon>
        <taxon>Chloroflexota</taxon>
        <taxon>Caldilineae</taxon>
        <taxon>Caldilineales</taxon>
        <taxon>Caldilineaceae</taxon>
        <taxon>Caldilinea</taxon>
    </lineage>
</organism>
<evidence type="ECO:0000259" key="5">
    <source>
        <dbReference type="PROSITE" id="PS51007"/>
    </source>
</evidence>
<dbReference type="InterPro" id="IPR009056">
    <property type="entry name" value="Cyt_c-like_dom"/>
</dbReference>
<evidence type="ECO:0000256" key="4">
    <source>
        <dbReference type="PROSITE-ProRule" id="PRU00433"/>
    </source>
</evidence>
<dbReference type="EMBL" id="DSMG01000166">
    <property type="protein sequence ID" value="HDX33001.1"/>
    <property type="molecule type" value="Genomic_DNA"/>
</dbReference>
<dbReference type="Pfam" id="PF00034">
    <property type="entry name" value="Cytochrom_C"/>
    <property type="match status" value="1"/>
</dbReference>